<name>A0A9D1TXI2_9BACT</name>
<evidence type="ECO:0000259" key="6">
    <source>
        <dbReference type="Pfam" id="PF25917"/>
    </source>
</evidence>
<accession>A0A9D1TXI2</accession>
<evidence type="ECO:0000313" key="9">
    <source>
        <dbReference type="EMBL" id="HIW10503.1"/>
    </source>
</evidence>
<dbReference type="GO" id="GO:0005886">
    <property type="term" value="C:plasma membrane"/>
    <property type="evidence" value="ECO:0007669"/>
    <property type="project" value="TreeGrafter"/>
</dbReference>
<reference evidence="9" key="2">
    <citation type="submission" date="2021-04" db="EMBL/GenBank/DDBJ databases">
        <authorList>
            <person name="Gilroy R."/>
        </authorList>
    </citation>
    <scope>NUCLEOTIDE SEQUENCE</scope>
    <source>
        <strain evidence="9">ChiBcec15-1070</strain>
    </source>
</reference>
<feature type="domain" description="Multidrug resistance protein MdtA-like barrel-sandwich hybrid" evidence="6">
    <location>
        <begin position="62"/>
        <end position="202"/>
    </location>
</feature>
<keyword evidence="2" id="KW-0175">Coiled coil</keyword>
<dbReference type="PANTHER" id="PTHR30158:SF23">
    <property type="entry name" value="MULTIDRUG RESISTANCE PROTEIN MEXA"/>
    <property type="match status" value="1"/>
</dbReference>
<feature type="domain" description="YknX-like C-terminal permuted SH3-like" evidence="8">
    <location>
        <begin position="299"/>
        <end position="367"/>
    </location>
</feature>
<gene>
    <name evidence="9" type="ORF">H9888_03280</name>
</gene>
<dbReference type="SUPFAM" id="SSF111369">
    <property type="entry name" value="HlyD-like secretion proteins"/>
    <property type="match status" value="1"/>
</dbReference>
<feature type="coiled-coil region" evidence="2">
    <location>
        <begin position="139"/>
        <end position="166"/>
    </location>
</feature>
<reference evidence="9" key="1">
    <citation type="journal article" date="2021" name="PeerJ">
        <title>Extensive microbial diversity within the chicken gut microbiome revealed by metagenomics and culture.</title>
        <authorList>
            <person name="Gilroy R."/>
            <person name="Ravi A."/>
            <person name="Getino M."/>
            <person name="Pursley I."/>
            <person name="Horton D.L."/>
            <person name="Alikhan N.F."/>
            <person name="Baker D."/>
            <person name="Gharbi K."/>
            <person name="Hall N."/>
            <person name="Watson M."/>
            <person name="Adriaenssens E.M."/>
            <person name="Foster-Nyarko E."/>
            <person name="Jarju S."/>
            <person name="Secka A."/>
            <person name="Antonio M."/>
            <person name="Oren A."/>
            <person name="Chaudhuri R.R."/>
            <person name="La Ragione R."/>
            <person name="Hildebrand F."/>
            <person name="Pallen M.J."/>
        </authorList>
    </citation>
    <scope>NUCLEOTIDE SEQUENCE</scope>
    <source>
        <strain evidence="9">ChiBcec15-1070</strain>
    </source>
</reference>
<feature type="chain" id="PRO_5039622321" evidence="4">
    <location>
        <begin position="23"/>
        <end position="388"/>
    </location>
</feature>
<dbReference type="Gene3D" id="2.40.50.100">
    <property type="match status" value="1"/>
</dbReference>
<dbReference type="InterPro" id="IPR058625">
    <property type="entry name" value="MdtA-like_BSH"/>
</dbReference>
<dbReference type="GO" id="GO:0046677">
    <property type="term" value="P:response to antibiotic"/>
    <property type="evidence" value="ECO:0007669"/>
    <property type="project" value="TreeGrafter"/>
</dbReference>
<evidence type="ECO:0000256" key="3">
    <source>
        <dbReference type="SAM" id="MobiDB-lite"/>
    </source>
</evidence>
<evidence type="ECO:0000313" key="10">
    <source>
        <dbReference type="Proteomes" id="UP000823926"/>
    </source>
</evidence>
<dbReference type="InterPro" id="IPR006143">
    <property type="entry name" value="RND_pump_MFP"/>
</dbReference>
<dbReference type="InterPro" id="IPR058624">
    <property type="entry name" value="MdtA-like_HH"/>
</dbReference>
<evidence type="ECO:0000256" key="1">
    <source>
        <dbReference type="ARBA" id="ARBA00009477"/>
    </source>
</evidence>
<dbReference type="Pfam" id="PF25917">
    <property type="entry name" value="BSH_RND"/>
    <property type="match status" value="1"/>
</dbReference>
<evidence type="ECO:0000259" key="7">
    <source>
        <dbReference type="Pfam" id="PF25944"/>
    </source>
</evidence>
<organism evidence="9 10">
    <name type="scientific">Candidatus Rikenella faecigallinarum</name>
    <dbReference type="NCBI Taxonomy" id="2838745"/>
    <lineage>
        <taxon>Bacteria</taxon>
        <taxon>Pseudomonadati</taxon>
        <taxon>Bacteroidota</taxon>
        <taxon>Bacteroidia</taxon>
        <taxon>Bacteroidales</taxon>
        <taxon>Rikenellaceae</taxon>
        <taxon>Rikenella</taxon>
    </lineage>
</organism>
<dbReference type="GO" id="GO:0030313">
    <property type="term" value="C:cell envelope"/>
    <property type="evidence" value="ECO:0007669"/>
    <property type="project" value="UniProtKB-SubCell"/>
</dbReference>
<dbReference type="NCBIfam" id="TIGR01730">
    <property type="entry name" value="RND_mfp"/>
    <property type="match status" value="1"/>
</dbReference>
<comment type="similarity">
    <text evidence="1">Belongs to the membrane fusion protein (MFP) (TC 8.A.1) family.</text>
</comment>
<proteinExistence type="inferred from homology"/>
<evidence type="ECO:0000259" key="8">
    <source>
        <dbReference type="Pfam" id="PF25989"/>
    </source>
</evidence>
<dbReference type="EMBL" id="DXHL01000019">
    <property type="protein sequence ID" value="HIW10503.1"/>
    <property type="molecule type" value="Genomic_DNA"/>
</dbReference>
<dbReference type="Pfam" id="PF25876">
    <property type="entry name" value="HH_MFP_RND"/>
    <property type="match status" value="1"/>
</dbReference>
<dbReference type="FunFam" id="2.40.30.170:FF:000016">
    <property type="entry name" value="Efflux transporter, RND family, MFP subunit"/>
    <property type="match status" value="1"/>
</dbReference>
<dbReference type="InterPro" id="IPR058637">
    <property type="entry name" value="YknX-like_C"/>
</dbReference>
<dbReference type="Pfam" id="PF25944">
    <property type="entry name" value="Beta-barrel_RND"/>
    <property type="match status" value="1"/>
</dbReference>
<evidence type="ECO:0000256" key="2">
    <source>
        <dbReference type="SAM" id="Coils"/>
    </source>
</evidence>
<feature type="compositionally biased region" description="Low complexity" evidence="3">
    <location>
        <begin position="375"/>
        <end position="388"/>
    </location>
</feature>
<evidence type="ECO:0000259" key="5">
    <source>
        <dbReference type="Pfam" id="PF25876"/>
    </source>
</evidence>
<dbReference type="InterPro" id="IPR058626">
    <property type="entry name" value="MdtA-like_b-barrel"/>
</dbReference>
<dbReference type="PROSITE" id="PS51257">
    <property type="entry name" value="PROKAR_LIPOPROTEIN"/>
    <property type="match status" value="1"/>
</dbReference>
<dbReference type="AlphaFoldDB" id="A0A9D1TXI2"/>
<feature type="region of interest" description="Disordered" evidence="3">
    <location>
        <begin position="363"/>
        <end position="388"/>
    </location>
</feature>
<dbReference type="FunFam" id="1.10.287.470:FF:000014">
    <property type="entry name" value="RND family efflux transporter, MFP subunit"/>
    <property type="match status" value="1"/>
</dbReference>
<dbReference type="Proteomes" id="UP000823926">
    <property type="component" value="Unassembled WGS sequence"/>
</dbReference>
<keyword evidence="4" id="KW-0732">Signal</keyword>
<dbReference type="GO" id="GO:0022857">
    <property type="term" value="F:transmembrane transporter activity"/>
    <property type="evidence" value="ECO:0007669"/>
    <property type="project" value="InterPro"/>
</dbReference>
<dbReference type="Pfam" id="PF25989">
    <property type="entry name" value="YknX_C"/>
    <property type="match status" value="1"/>
</dbReference>
<dbReference type="Gene3D" id="2.40.420.20">
    <property type="match status" value="1"/>
</dbReference>
<feature type="signal peptide" evidence="4">
    <location>
        <begin position="1"/>
        <end position="22"/>
    </location>
</feature>
<protein>
    <submittedName>
        <fullName evidence="9">Efflux RND transporter periplasmic adaptor subunit</fullName>
    </submittedName>
</protein>
<dbReference type="Gene3D" id="1.10.287.470">
    <property type="entry name" value="Helix hairpin bin"/>
    <property type="match status" value="1"/>
</dbReference>
<dbReference type="Gene3D" id="2.40.30.170">
    <property type="match status" value="1"/>
</dbReference>
<sequence>MTNMLSKMKQTAWVVVCAAALASCKEAPTAQVASEYEVMTLAPTDRTLSSNYSATIRGRQDIDIYPQVSGTLTKLAVTEGQHVKKGQTLFIIDQVPYRAALKTAEANTAAAEASLATAKLTYESKQELYKQNVVSEFDLSTARNSMMAAEAQLAQCKAQEVNARNNLSYTVVKSPSDGVVGTLPYRVGALVSSAIPQPLTTVSDNSNMYVYFSMNESQLLNMIRQYGSKDAALEKMPEIELTLSDQSTYPHKGKIETISGVIDRSTGTVSLRAVFPNQEGLLHSGGTGNVVIPVEKSDVLVIPQGATFEIQDKRFVYKVVDGVAKSSPVVVTRVNGGQEFIVDEGLTAGDVIVTEGVGLMREGTPITPKKAQNQTPAADSTATVAAAN</sequence>
<evidence type="ECO:0000256" key="4">
    <source>
        <dbReference type="SAM" id="SignalP"/>
    </source>
</evidence>
<comment type="caution">
    <text evidence="9">The sequence shown here is derived from an EMBL/GenBank/DDBJ whole genome shotgun (WGS) entry which is preliminary data.</text>
</comment>
<dbReference type="PANTHER" id="PTHR30158">
    <property type="entry name" value="ACRA/E-RELATED COMPONENT OF DRUG EFFLUX TRANSPORTER"/>
    <property type="match status" value="1"/>
</dbReference>
<feature type="domain" description="Multidrug resistance protein MdtA-like beta-barrel" evidence="7">
    <location>
        <begin position="208"/>
        <end position="294"/>
    </location>
</feature>
<feature type="domain" description="Multidrug resistance protein MdtA-like alpha-helical hairpin" evidence="5">
    <location>
        <begin position="101"/>
        <end position="170"/>
    </location>
</feature>